<keyword evidence="5 7" id="KW-0472">Membrane</keyword>
<evidence type="ECO:0000256" key="5">
    <source>
        <dbReference type="ARBA" id="ARBA00023136"/>
    </source>
</evidence>
<sequence length="285" mass="30271">MTDDIICPYFGVDEDLCDVGCGYISPSDVHQIIRFCRAQHTQCPRFQQLRAGFSSGRGGQRPRGDCPPQAARQMDTAPAAHPQSATLALNRTSGAAALSRGTAQAANAAPATLGLLGAGMNIFLLAAQQAALLPLDALTLALGLFYGGLAQVLSGIFAWRRNQSLVATAFCAWGLFWLTLVGMLALPRAGIGDLPSSLALTSYLAFWVLFGVVLFFAALRLGRLLPLIFANLSLFLFLLALSETIASPALDQLAGWQGVLTALLAFYAGCAQLLNDAYRRPLLPT</sequence>
<protein>
    <submittedName>
        <fullName evidence="8">Acetate uptake transporter</fullName>
    </submittedName>
</protein>
<gene>
    <name evidence="8" type="ORF">L9S41_09385</name>
</gene>
<feature type="transmembrane region" description="Helical" evidence="7">
    <location>
        <begin position="165"/>
        <end position="186"/>
    </location>
</feature>
<keyword evidence="4 7" id="KW-1133">Transmembrane helix</keyword>
<feature type="transmembrane region" description="Helical" evidence="7">
    <location>
        <begin position="254"/>
        <end position="274"/>
    </location>
</feature>
<evidence type="ECO:0000256" key="6">
    <source>
        <dbReference type="SAM" id="MobiDB-lite"/>
    </source>
</evidence>
<feature type="transmembrane region" description="Helical" evidence="7">
    <location>
        <begin position="198"/>
        <end position="217"/>
    </location>
</feature>
<dbReference type="InterPro" id="IPR000791">
    <property type="entry name" value="Gpr1/Fun34/SatP-like"/>
</dbReference>
<evidence type="ECO:0000256" key="7">
    <source>
        <dbReference type="SAM" id="Phobius"/>
    </source>
</evidence>
<dbReference type="NCBIfam" id="NF038013">
    <property type="entry name" value="AceTr_1"/>
    <property type="match status" value="1"/>
</dbReference>
<evidence type="ECO:0000256" key="3">
    <source>
        <dbReference type="ARBA" id="ARBA00022692"/>
    </source>
</evidence>
<keyword evidence="3 7" id="KW-0812">Transmembrane</keyword>
<feature type="transmembrane region" description="Helical" evidence="7">
    <location>
        <begin position="108"/>
        <end position="131"/>
    </location>
</feature>
<name>A0ABY5ZKX6_9BACT</name>
<evidence type="ECO:0000313" key="9">
    <source>
        <dbReference type="Proteomes" id="UP001060414"/>
    </source>
</evidence>
<dbReference type="InterPro" id="IPR047623">
    <property type="entry name" value="SatP"/>
</dbReference>
<evidence type="ECO:0000313" key="8">
    <source>
        <dbReference type="EMBL" id="UWZ77916.1"/>
    </source>
</evidence>
<organism evidence="8 9">
    <name type="scientific">Geoalkalibacter halelectricus</name>
    <dbReference type="NCBI Taxonomy" id="2847045"/>
    <lineage>
        <taxon>Bacteria</taxon>
        <taxon>Pseudomonadati</taxon>
        <taxon>Thermodesulfobacteriota</taxon>
        <taxon>Desulfuromonadia</taxon>
        <taxon>Desulfuromonadales</taxon>
        <taxon>Geoalkalibacteraceae</taxon>
        <taxon>Geoalkalibacter</taxon>
    </lineage>
</organism>
<feature type="region of interest" description="Disordered" evidence="6">
    <location>
        <begin position="52"/>
        <end position="77"/>
    </location>
</feature>
<proteinExistence type="inferred from homology"/>
<reference evidence="8" key="1">
    <citation type="journal article" date="2022" name="Environ. Microbiol.">
        <title>Geoalkalibacter halelectricus SAP #1 sp. nov. possessing extracellular electron transfer and mineral#reducing capabilities from a haloalkaline environment.</title>
        <authorList>
            <person name="Yadav S."/>
            <person name="Singh R."/>
            <person name="Sundharam S.S."/>
            <person name="Chaudhary S."/>
            <person name="Krishnamurthi S."/>
            <person name="Patil S.A."/>
        </authorList>
    </citation>
    <scope>NUCLEOTIDE SEQUENCE</scope>
    <source>
        <strain evidence="8">SAP-1</strain>
    </source>
</reference>
<dbReference type="PANTHER" id="PTHR30178:SF3">
    <property type="entry name" value="SUCCINATE-ACETATE_PROTON SYMPORTER SATP"/>
    <property type="match status" value="1"/>
</dbReference>
<accession>A0ABY5ZKX6</accession>
<keyword evidence="9" id="KW-1185">Reference proteome</keyword>
<dbReference type="Pfam" id="PF01184">
    <property type="entry name" value="Gpr1_Fun34_YaaH"/>
    <property type="match status" value="1"/>
</dbReference>
<comment type="similarity">
    <text evidence="2">Belongs to the acetate uptake transporter (AceTr) (TC 2.A.96) family.</text>
</comment>
<dbReference type="Proteomes" id="UP001060414">
    <property type="component" value="Chromosome"/>
</dbReference>
<dbReference type="PANTHER" id="PTHR30178">
    <property type="entry name" value="INNER MEMBRANE PROTEIN YAAH"/>
    <property type="match status" value="1"/>
</dbReference>
<evidence type="ECO:0000256" key="4">
    <source>
        <dbReference type="ARBA" id="ARBA00022989"/>
    </source>
</evidence>
<dbReference type="RefSeq" id="WP_260746264.1">
    <property type="nucleotide sequence ID" value="NZ_CP092109.1"/>
</dbReference>
<dbReference type="EMBL" id="CP092109">
    <property type="protein sequence ID" value="UWZ77916.1"/>
    <property type="molecule type" value="Genomic_DNA"/>
</dbReference>
<feature type="transmembrane region" description="Helical" evidence="7">
    <location>
        <begin position="137"/>
        <end position="158"/>
    </location>
</feature>
<evidence type="ECO:0000256" key="1">
    <source>
        <dbReference type="ARBA" id="ARBA00004141"/>
    </source>
</evidence>
<comment type="subcellular location">
    <subcellularLocation>
        <location evidence="1">Membrane</location>
        <topology evidence="1">Multi-pass membrane protein</topology>
    </subcellularLocation>
</comment>
<evidence type="ECO:0000256" key="2">
    <source>
        <dbReference type="ARBA" id="ARBA00005587"/>
    </source>
</evidence>
<feature type="transmembrane region" description="Helical" evidence="7">
    <location>
        <begin position="224"/>
        <end position="242"/>
    </location>
</feature>